<evidence type="ECO:0000256" key="2">
    <source>
        <dbReference type="ARBA" id="ARBA00023043"/>
    </source>
</evidence>
<dbReference type="VEuPathDB" id="FungiDB:PEXP_075020"/>
<reference evidence="5 6" key="1">
    <citation type="journal article" date="2015" name="Mol. Plant Microbe Interact.">
        <title>Genome, transcriptome, and functional analyses of Penicillium expansum provide new insights into secondary metabolism and pathogenicity.</title>
        <authorList>
            <person name="Ballester A.R."/>
            <person name="Marcet-Houben M."/>
            <person name="Levin E."/>
            <person name="Sela N."/>
            <person name="Selma-Lazaro C."/>
            <person name="Carmona L."/>
            <person name="Wisniewski M."/>
            <person name="Droby S."/>
            <person name="Gonzalez-Candelas L."/>
            <person name="Gabaldon T."/>
        </authorList>
    </citation>
    <scope>NUCLEOTIDE SEQUENCE [LARGE SCALE GENOMIC DNA]</scope>
    <source>
        <strain evidence="5 6">MD-8</strain>
    </source>
</reference>
<comment type="caution">
    <text evidence="5">The sequence shown here is derived from an EMBL/GenBank/DDBJ whole genome shotgun (WGS) entry which is preliminary data.</text>
</comment>
<dbReference type="Proteomes" id="UP000030143">
    <property type="component" value="Unassembled WGS sequence"/>
</dbReference>
<dbReference type="GO" id="GO:0005634">
    <property type="term" value="C:nucleus"/>
    <property type="evidence" value="ECO:0007669"/>
    <property type="project" value="TreeGrafter"/>
</dbReference>
<dbReference type="Pfam" id="PF00023">
    <property type="entry name" value="Ank"/>
    <property type="match status" value="3"/>
</dbReference>
<keyword evidence="1" id="KW-0677">Repeat</keyword>
<feature type="repeat" description="ANK" evidence="3">
    <location>
        <begin position="994"/>
        <end position="1018"/>
    </location>
</feature>
<dbReference type="STRING" id="27334.A0A0A2HYW9"/>
<dbReference type="PROSITE" id="PS50297">
    <property type="entry name" value="ANK_REP_REGION"/>
    <property type="match status" value="6"/>
</dbReference>
<evidence type="ECO:0000256" key="1">
    <source>
        <dbReference type="ARBA" id="ARBA00022737"/>
    </source>
</evidence>
<protein>
    <submittedName>
        <fullName evidence="5">Uncharacterized protein</fullName>
    </submittedName>
</protein>
<dbReference type="Gene3D" id="1.25.40.20">
    <property type="entry name" value="Ankyrin repeat-containing domain"/>
    <property type="match status" value="4"/>
</dbReference>
<keyword evidence="2 3" id="KW-0040">ANK repeat</keyword>
<feature type="compositionally biased region" description="Basic and acidic residues" evidence="4">
    <location>
        <begin position="266"/>
        <end position="281"/>
    </location>
</feature>
<name>A0A0A2HYW9_PENEN</name>
<feature type="repeat" description="ANK" evidence="3">
    <location>
        <begin position="858"/>
        <end position="882"/>
    </location>
</feature>
<dbReference type="SMART" id="SM00248">
    <property type="entry name" value="ANK"/>
    <property type="match status" value="12"/>
</dbReference>
<evidence type="ECO:0000313" key="5">
    <source>
        <dbReference type="EMBL" id="KGO53351.1"/>
    </source>
</evidence>
<dbReference type="GO" id="GO:0010468">
    <property type="term" value="P:regulation of gene expression"/>
    <property type="evidence" value="ECO:0007669"/>
    <property type="project" value="TreeGrafter"/>
</dbReference>
<feature type="region of interest" description="Disordered" evidence="4">
    <location>
        <begin position="253"/>
        <end position="298"/>
    </location>
</feature>
<dbReference type="OrthoDB" id="1577640at2759"/>
<keyword evidence="6" id="KW-1185">Reference proteome</keyword>
<feature type="repeat" description="ANK" evidence="3">
    <location>
        <begin position="722"/>
        <end position="746"/>
    </location>
</feature>
<evidence type="ECO:0000313" key="6">
    <source>
        <dbReference type="Proteomes" id="UP000030143"/>
    </source>
</evidence>
<feature type="repeat" description="ANK" evidence="3">
    <location>
        <begin position="790"/>
        <end position="814"/>
    </location>
</feature>
<feature type="region of interest" description="Disordered" evidence="4">
    <location>
        <begin position="490"/>
        <end position="571"/>
    </location>
</feature>
<accession>A0A0A2HYW9</accession>
<dbReference type="InterPro" id="IPR002110">
    <property type="entry name" value="Ankyrin_rpt"/>
</dbReference>
<dbReference type="AlphaFoldDB" id="A0A0A2HYW9"/>
<dbReference type="RefSeq" id="XP_016595978.1">
    <property type="nucleotide sequence ID" value="XM_016743256.1"/>
</dbReference>
<dbReference type="PROSITE" id="PS50088">
    <property type="entry name" value="ANK_REPEAT"/>
    <property type="match status" value="6"/>
</dbReference>
<dbReference type="SUPFAM" id="SSF48403">
    <property type="entry name" value="Ankyrin repeat"/>
    <property type="match status" value="1"/>
</dbReference>
<evidence type="ECO:0000256" key="3">
    <source>
        <dbReference type="PROSITE-ProRule" id="PRU00023"/>
    </source>
</evidence>
<dbReference type="PhylomeDB" id="A0A0A2HYW9"/>
<gene>
    <name evidence="5" type="ORF">PEX2_059830</name>
</gene>
<organism evidence="5 6">
    <name type="scientific">Penicillium expansum</name>
    <name type="common">Blue mold rot fungus</name>
    <dbReference type="NCBI Taxonomy" id="27334"/>
    <lineage>
        <taxon>Eukaryota</taxon>
        <taxon>Fungi</taxon>
        <taxon>Dikarya</taxon>
        <taxon>Ascomycota</taxon>
        <taxon>Pezizomycotina</taxon>
        <taxon>Eurotiomycetes</taxon>
        <taxon>Eurotiomycetidae</taxon>
        <taxon>Eurotiales</taxon>
        <taxon>Aspergillaceae</taxon>
        <taxon>Penicillium</taxon>
    </lineage>
</organism>
<feature type="compositionally biased region" description="Polar residues" evidence="4">
    <location>
        <begin position="282"/>
        <end position="298"/>
    </location>
</feature>
<dbReference type="PANTHER" id="PTHR24124">
    <property type="entry name" value="ANKYRIN REPEAT FAMILY A"/>
    <property type="match status" value="1"/>
</dbReference>
<sequence length="1095" mass="122175">MHYKSDIAGIVSHCLQLFKDCLSEDLEDDILTILEDQQRCLWRWANSLKVFAGPPVNLDAQLRQATSDNTREMVLLLLDVLKDNLIITNKPKNIETGELIDWKKKENAEEFMVGQESKKFVLREDDFKVPFFGIDGSLERLEKLATAILEVTEASVHRRVYAYQAKNQDKRLERDVYLYLLGEFPNLVPNHAHRKSMLFALGKAKSSDEDRSPQDFQAIFRSSWIPGLFRALSNSVLFRHYRIMYEQERRLKGPNHHISTKGSPRLAERTLDPGLRREHTRQAQPSLSPRAPTIQNYTPSKSTKALTIDESNFDGRIKTAKYHHLAGTPSDGAYSVLESGHDIYPNPPQLPEGATEGVCTLCRQSLPASNFEGNQWSAHIEQDIKPYVCISENCEQIPSYFVKIQEWKVHMQTIHTPQWIRYIHNPLSWKCPEPECHSTSTIEFASEKEAQESLINHMKQEHFELDEDELHHLASVSIIPKPRAVDICPICGDDHKPKNPSQQSSDNFESKNSTHRATPQSQVARKGKVAIFDVPGASGSEDDTDSVDNPTRRAQPRPLGSRGPQGNDHSRIETHIGRHLSNMAFHFSSRLIKIQGEHSNALQEPGADSTAQRGFQRVHTEQDKEQLVCIEANREQLGGEWEGDRRPTEDLEKTTLVLPQVEVKNKHKAIVRRLLEAESGDFGMKNINGLPLISWAALNGYEAVVKRLLDTGKVDPDVKDNLGRTPLWRAASGGHEAVVKRLLDTGKVDPDVTDNLRRTPLYLAVIGGHEAVVKRLLGTGKVNPDRKDNLGRTPLWRAASGGHEAVVKRLLDTGKVDPDAKDNLGRTPLCLAVSGGHEAVVKRLLDTGKVDPHVKDDLGQTPLYLAVSGGHEAVVKRLLDTGKVDPHAKDDLGQTPLCLAASGGYEAVVKQLLDTGKVDPDAKDDLGRTPLCWAASRGHKAAFKRLLDTGKVDPDVKDDLGQTPLCWAASEGHEAIFKRLLDTEKVDPDVKDNLGRTPLYWAASGGYEAVVKLLLDTGKVDPDAKDNLGRTPLWRAASGGHEAVVKRLLGTSKVNPDIEDRFGRTPLLDSTQHGHHSIANLIKKEPRKKKKSLVY</sequence>
<dbReference type="HOGENOM" id="CLU_284011_0_0_1"/>
<proteinExistence type="predicted"/>
<dbReference type="PANTHER" id="PTHR24124:SF14">
    <property type="entry name" value="CHROMOSOME UNDETERMINED SCAFFOLD_25, WHOLE GENOME SHOTGUN SEQUENCE"/>
    <property type="match status" value="1"/>
</dbReference>
<dbReference type="InterPro" id="IPR036770">
    <property type="entry name" value="Ankyrin_rpt-contain_sf"/>
</dbReference>
<dbReference type="GeneID" id="27678675"/>
<dbReference type="Pfam" id="PF12796">
    <property type="entry name" value="Ank_2"/>
    <property type="match status" value="3"/>
</dbReference>
<feature type="repeat" description="ANK" evidence="3">
    <location>
        <begin position="824"/>
        <end position="848"/>
    </location>
</feature>
<feature type="compositionally biased region" description="Polar residues" evidence="4">
    <location>
        <begin position="499"/>
        <end position="523"/>
    </location>
</feature>
<feature type="repeat" description="ANK" evidence="3">
    <location>
        <begin position="892"/>
        <end position="916"/>
    </location>
</feature>
<dbReference type="EMBL" id="JQFZ01000251">
    <property type="protein sequence ID" value="KGO53351.1"/>
    <property type="molecule type" value="Genomic_DNA"/>
</dbReference>
<evidence type="ECO:0000256" key="4">
    <source>
        <dbReference type="SAM" id="MobiDB-lite"/>
    </source>
</evidence>